<dbReference type="Pfam" id="PF01346">
    <property type="entry name" value="FKBP_N"/>
    <property type="match status" value="1"/>
</dbReference>
<evidence type="ECO:0000313" key="3">
    <source>
        <dbReference type="Proteomes" id="UP000253324"/>
    </source>
</evidence>
<dbReference type="EMBL" id="QPJM01000003">
    <property type="protein sequence ID" value="RCW85634.1"/>
    <property type="molecule type" value="Genomic_DNA"/>
</dbReference>
<sequence length="100" mass="10797">MALMRNILTISTIVLTGAMVSIAPIEQSMAAETLTRTELCGKLQQQVQHAMTEHAEAKRAAKAKALQKTGTRFCASNKQAQGIRSYAQALKLLGVQPVDD</sequence>
<reference evidence="2 3" key="1">
    <citation type="submission" date="2018-07" db="EMBL/GenBank/DDBJ databases">
        <title>Genomic Encyclopedia of Type Strains, Phase III (KMG-III): the genomes of soil and plant-associated and newly described type strains.</title>
        <authorList>
            <person name="Whitman W."/>
        </authorList>
    </citation>
    <scope>NUCLEOTIDE SEQUENCE [LARGE SCALE GENOMIC DNA]</scope>
    <source>
        <strain evidence="2 3">31-25a</strain>
    </source>
</reference>
<dbReference type="InterPro" id="IPR000774">
    <property type="entry name" value="PPIase_FKBP_N"/>
</dbReference>
<accession>A0A368Z5B2</accession>
<dbReference type="Proteomes" id="UP000253324">
    <property type="component" value="Unassembled WGS sequence"/>
</dbReference>
<gene>
    <name evidence="2" type="ORF">C7476_103483</name>
</gene>
<protein>
    <submittedName>
        <fullName evidence="2">FKBP-type peptidyl-prolyl isomerase-like protein</fullName>
    </submittedName>
</protein>
<comment type="caution">
    <text evidence="2">The sequence shown here is derived from an EMBL/GenBank/DDBJ whole genome shotgun (WGS) entry which is preliminary data.</text>
</comment>
<dbReference type="AlphaFoldDB" id="A0A368Z5B2"/>
<evidence type="ECO:0000259" key="1">
    <source>
        <dbReference type="Pfam" id="PF01346"/>
    </source>
</evidence>
<keyword evidence="2" id="KW-0413">Isomerase</keyword>
<dbReference type="GO" id="GO:0016853">
    <property type="term" value="F:isomerase activity"/>
    <property type="evidence" value="ECO:0007669"/>
    <property type="project" value="UniProtKB-KW"/>
</dbReference>
<feature type="domain" description="Peptidyl-prolyl cis-trans isomerase FKBP-type N-terminal" evidence="1">
    <location>
        <begin position="42"/>
        <end position="90"/>
    </location>
</feature>
<keyword evidence="3" id="KW-1185">Reference proteome</keyword>
<proteinExistence type="predicted"/>
<name>A0A368Z5B2_9HYPH</name>
<evidence type="ECO:0000313" key="2">
    <source>
        <dbReference type="EMBL" id="RCW85634.1"/>
    </source>
</evidence>
<organism evidence="2 3">
    <name type="scientific">Phyllobacterium bourgognense</name>
    <dbReference type="NCBI Taxonomy" id="314236"/>
    <lineage>
        <taxon>Bacteria</taxon>
        <taxon>Pseudomonadati</taxon>
        <taxon>Pseudomonadota</taxon>
        <taxon>Alphaproteobacteria</taxon>
        <taxon>Hyphomicrobiales</taxon>
        <taxon>Phyllobacteriaceae</taxon>
        <taxon>Phyllobacterium</taxon>
    </lineage>
</organism>